<sequence length="838" mass="93132">MSSPSRFKVPSRNHCHRGSRDPPPPPADATGATMEGGAAPSSRNNDWRRSQRGGGAWNPRGAPHQSFGRWRPPSFGPPTPPHDHPATSVGPLPPPRPSYGLPPPYYGPPPPPSYAPALPPYGPPPPSHDSPPSPFLPPRSSYYPSTFRPQAFRPSPPPRPTDYRTWSYCLSQPPPQCERFVVLSYNILADYLARDHRSKLYFHIPQYILDWEWRKRRLLLEFRLWAPDIMCLQEVDRFNDLEEELATQGYTGIWKMRTGVAVDGCAIFWRTNRFQLKYVETIEFNKLGLRDNVAQICVLESTIQSSINNESAYLLKSSDQLRQANQVVVCNIHVLYNPKRGEIKLGQVRTLLHRAYAVSKIWNDAPVIVCGDFNSTPKSPLYNFIAEQKLILSGLARDQISGQYSACNSSSRPYYGPGTSRAQPHIRGGTEVNCKPQNEEENQYLTKEAPVCEGRSNGLLDIPQISSESRLLDKTCRVSNNTCRSCIQPSMDQGTALEISSIDQCSSGVHSDTSRSTIEFSGSKQNAFDEFSGDYESPSFQTKKASDIVADSVAQAEKISFEASAGTACQEILVDNVVQKENCSYIGAPSSKEYSGSTTCLDISYYHNESKQSVNDVASMSAEFDSTVNLFTNCLENHNSVGEVENICKDFSCSEENSDPDFFRELLGTDDVCHFGDDPVTSGQNHSLDSSHRSELDPLSGGAQGESLRGAFSLNDGFERHSYDPYLWSPVEIEVASGSQGCNFLEHSLKLRSVYTDAEDYVGTKDSSREPQVTSYNRQFMGTVDYIWSSEGLQTAKVLETFPKHVLRQTSGFPTKRWGSDHVALACELAFTNGSSTK</sequence>
<feature type="compositionally biased region" description="Pro residues" evidence="1">
    <location>
        <begin position="91"/>
        <end position="106"/>
    </location>
</feature>
<protein>
    <recommendedName>
        <fullName evidence="2">Endonuclease/exonuclease/phosphatase domain-containing protein</fullName>
    </recommendedName>
</protein>
<keyword evidence="4" id="KW-1185">Reference proteome</keyword>
<feature type="region of interest" description="Disordered" evidence="1">
    <location>
        <begin position="678"/>
        <end position="704"/>
    </location>
</feature>
<organism evidence="3 4">
    <name type="scientific">Ensete ventricosum</name>
    <name type="common">Abyssinian banana</name>
    <name type="synonym">Musa ensete</name>
    <dbReference type="NCBI Taxonomy" id="4639"/>
    <lineage>
        <taxon>Eukaryota</taxon>
        <taxon>Viridiplantae</taxon>
        <taxon>Streptophyta</taxon>
        <taxon>Embryophyta</taxon>
        <taxon>Tracheophyta</taxon>
        <taxon>Spermatophyta</taxon>
        <taxon>Magnoliopsida</taxon>
        <taxon>Liliopsida</taxon>
        <taxon>Zingiberales</taxon>
        <taxon>Musaceae</taxon>
        <taxon>Ensete</taxon>
    </lineage>
</organism>
<gene>
    <name evidence="3" type="ORF">OPV22_008530</name>
</gene>
<comment type="caution">
    <text evidence="3">The sequence shown here is derived from an EMBL/GenBank/DDBJ whole genome shotgun (WGS) entry which is preliminary data.</text>
</comment>
<dbReference type="EMBL" id="JAQQAF010000003">
    <property type="protein sequence ID" value="KAJ8497978.1"/>
    <property type="molecule type" value="Genomic_DNA"/>
</dbReference>
<evidence type="ECO:0000313" key="4">
    <source>
        <dbReference type="Proteomes" id="UP001222027"/>
    </source>
</evidence>
<reference evidence="3 4" key="1">
    <citation type="submission" date="2022-12" db="EMBL/GenBank/DDBJ databases">
        <title>Chromosome-scale assembly of the Ensete ventricosum genome.</title>
        <authorList>
            <person name="Dussert Y."/>
            <person name="Stocks J."/>
            <person name="Wendawek A."/>
            <person name="Woldeyes F."/>
            <person name="Nichols R.A."/>
            <person name="Borrell J.S."/>
        </authorList>
    </citation>
    <scope>NUCLEOTIDE SEQUENCE [LARGE SCALE GENOMIC DNA]</scope>
    <source>
        <strain evidence="4">cv. Maze</strain>
        <tissue evidence="3">Seeds</tissue>
    </source>
</reference>
<dbReference type="InterPro" id="IPR036691">
    <property type="entry name" value="Endo/exonu/phosph_ase_sf"/>
</dbReference>
<dbReference type="InterPro" id="IPR050410">
    <property type="entry name" value="CCR4/nocturin_mRNA_transcr"/>
</dbReference>
<dbReference type="Pfam" id="PF03372">
    <property type="entry name" value="Exo_endo_phos"/>
    <property type="match status" value="1"/>
</dbReference>
<feature type="region of interest" description="Disordered" evidence="1">
    <location>
        <begin position="116"/>
        <end position="135"/>
    </location>
</feature>
<dbReference type="GO" id="GO:0000175">
    <property type="term" value="F:3'-5'-RNA exonuclease activity"/>
    <property type="evidence" value="ECO:0007669"/>
    <property type="project" value="TreeGrafter"/>
</dbReference>
<dbReference type="InterPro" id="IPR005135">
    <property type="entry name" value="Endo/exonuclease/phosphatase"/>
</dbReference>
<feature type="domain" description="Endonuclease/exonuclease/phosphatase" evidence="2">
    <location>
        <begin position="184"/>
        <end position="408"/>
    </location>
</feature>
<evidence type="ECO:0000259" key="2">
    <source>
        <dbReference type="Pfam" id="PF03372"/>
    </source>
</evidence>
<name>A0AAV8R347_ENSVE</name>
<dbReference type="Gene3D" id="3.60.10.10">
    <property type="entry name" value="Endonuclease/exonuclease/phosphatase"/>
    <property type="match status" value="2"/>
</dbReference>
<accession>A0AAV8R347</accession>
<feature type="region of interest" description="Disordered" evidence="1">
    <location>
        <begin position="1"/>
        <end position="106"/>
    </location>
</feature>
<proteinExistence type="predicted"/>
<dbReference type="Proteomes" id="UP001222027">
    <property type="component" value="Unassembled WGS sequence"/>
</dbReference>
<dbReference type="PANTHER" id="PTHR12121">
    <property type="entry name" value="CARBON CATABOLITE REPRESSOR PROTEIN 4"/>
    <property type="match status" value="1"/>
</dbReference>
<evidence type="ECO:0000313" key="3">
    <source>
        <dbReference type="EMBL" id="KAJ8497978.1"/>
    </source>
</evidence>
<dbReference type="SUPFAM" id="SSF56219">
    <property type="entry name" value="DNase I-like"/>
    <property type="match status" value="1"/>
</dbReference>
<dbReference type="PANTHER" id="PTHR12121:SF85">
    <property type="entry name" value="CARBON CATABOLITE REPRESSOR PROTEIN 4 HOMOLOG 6"/>
    <property type="match status" value="1"/>
</dbReference>
<evidence type="ECO:0000256" key="1">
    <source>
        <dbReference type="SAM" id="MobiDB-lite"/>
    </source>
</evidence>
<dbReference type="AlphaFoldDB" id="A0AAV8R347"/>